<accession>A0ABQ0A8V9</accession>
<name>A0ABQ0A8V9_9GAMM</name>
<evidence type="ECO:0008006" key="3">
    <source>
        <dbReference type="Google" id="ProtNLM"/>
    </source>
</evidence>
<proteinExistence type="predicted"/>
<dbReference type="Proteomes" id="UP001465153">
    <property type="component" value="Unassembled WGS sequence"/>
</dbReference>
<organism evidence="1 2">
    <name type="scientific">Sessilibacter corallicola</name>
    <dbReference type="NCBI Taxonomy" id="2904075"/>
    <lineage>
        <taxon>Bacteria</taxon>
        <taxon>Pseudomonadati</taxon>
        <taxon>Pseudomonadota</taxon>
        <taxon>Gammaproteobacteria</taxon>
        <taxon>Cellvibrionales</taxon>
        <taxon>Cellvibrionaceae</taxon>
        <taxon>Sessilibacter</taxon>
    </lineage>
</organism>
<evidence type="ECO:0000313" key="2">
    <source>
        <dbReference type="Proteomes" id="UP001465153"/>
    </source>
</evidence>
<protein>
    <recommendedName>
        <fullName evidence="3">DUF4288 domain-containing protein</fullName>
    </recommendedName>
</protein>
<sequence length="106" mass="12114">MYWVVDYKCTAEASSSISYDDAEFYLNLAVVPAATKEEAIQRLEKNLSRDKITITDIRDISEYSSYDTELKDAFQLKDAYDEAVHDHDVVTALFIPSNLLEHMGIK</sequence>
<evidence type="ECO:0000313" key="1">
    <source>
        <dbReference type="EMBL" id="GAA6168084.1"/>
    </source>
</evidence>
<comment type="caution">
    <text evidence="1">The sequence shown here is derived from an EMBL/GenBank/DDBJ whole genome shotgun (WGS) entry which is preliminary data.</text>
</comment>
<gene>
    <name evidence="1" type="ORF">NBRC116591_18950</name>
</gene>
<keyword evidence="2" id="KW-1185">Reference proteome</keyword>
<reference evidence="1 2" key="1">
    <citation type="submission" date="2024-04" db="EMBL/GenBank/DDBJ databases">
        <title>Draft genome sequence of Sessilibacter corallicola NBRC 116591.</title>
        <authorList>
            <person name="Miyakawa T."/>
            <person name="Kusuya Y."/>
            <person name="Miura T."/>
        </authorList>
    </citation>
    <scope>NUCLEOTIDE SEQUENCE [LARGE SCALE GENOMIC DNA]</scope>
    <source>
        <strain evidence="1 2">KU-00831-HH</strain>
    </source>
</reference>
<dbReference type="RefSeq" id="WP_353302741.1">
    <property type="nucleotide sequence ID" value="NZ_BAABWN010000005.1"/>
</dbReference>
<dbReference type="EMBL" id="BAABWN010000005">
    <property type="protein sequence ID" value="GAA6168084.1"/>
    <property type="molecule type" value="Genomic_DNA"/>
</dbReference>